<dbReference type="EMBL" id="UINC01061976">
    <property type="protein sequence ID" value="SVB88121.1"/>
    <property type="molecule type" value="Genomic_DNA"/>
</dbReference>
<reference evidence="2" key="1">
    <citation type="submission" date="2018-05" db="EMBL/GenBank/DDBJ databases">
        <authorList>
            <person name="Lanie J.A."/>
            <person name="Ng W.-L."/>
            <person name="Kazmierczak K.M."/>
            <person name="Andrzejewski T.M."/>
            <person name="Davidsen T.M."/>
            <person name="Wayne K.J."/>
            <person name="Tettelin H."/>
            <person name="Glass J.I."/>
            <person name="Rusch D."/>
            <person name="Podicherti R."/>
            <person name="Tsui H.-C.T."/>
            <person name="Winkler M.E."/>
        </authorList>
    </citation>
    <scope>NUCLEOTIDE SEQUENCE</scope>
</reference>
<dbReference type="PANTHER" id="PTHR11365:SF23">
    <property type="entry name" value="HYPOTHETICAL 5-OXOPROLINASE (EUROFUNG)-RELATED"/>
    <property type="match status" value="1"/>
</dbReference>
<feature type="non-terminal residue" evidence="2">
    <location>
        <position position="163"/>
    </location>
</feature>
<dbReference type="Pfam" id="PF05378">
    <property type="entry name" value="Hydant_A_N"/>
    <property type="match status" value="1"/>
</dbReference>
<evidence type="ECO:0000313" key="2">
    <source>
        <dbReference type="EMBL" id="SVB88121.1"/>
    </source>
</evidence>
<feature type="domain" description="Hydantoinase/oxoprolinase N-terminal" evidence="1">
    <location>
        <begin position="10"/>
        <end position="163"/>
    </location>
</feature>
<name>A0A382HNP9_9ZZZZ</name>
<evidence type="ECO:0000259" key="1">
    <source>
        <dbReference type="Pfam" id="PF05378"/>
    </source>
</evidence>
<dbReference type="GO" id="GO:0017168">
    <property type="term" value="F:5-oxoprolinase (ATP-hydrolyzing) activity"/>
    <property type="evidence" value="ECO:0007669"/>
    <property type="project" value="TreeGrafter"/>
</dbReference>
<dbReference type="AlphaFoldDB" id="A0A382HNP9"/>
<proteinExistence type="predicted"/>
<dbReference type="GO" id="GO:0006749">
    <property type="term" value="P:glutathione metabolic process"/>
    <property type="evidence" value="ECO:0007669"/>
    <property type="project" value="TreeGrafter"/>
</dbReference>
<gene>
    <name evidence="2" type="ORF">METZ01_LOCUS240975</name>
</gene>
<dbReference type="PANTHER" id="PTHR11365">
    <property type="entry name" value="5-OXOPROLINASE RELATED"/>
    <property type="match status" value="1"/>
</dbReference>
<organism evidence="2">
    <name type="scientific">marine metagenome</name>
    <dbReference type="NCBI Taxonomy" id="408172"/>
    <lineage>
        <taxon>unclassified sequences</taxon>
        <taxon>metagenomes</taxon>
        <taxon>ecological metagenomes</taxon>
    </lineage>
</organism>
<protein>
    <recommendedName>
        <fullName evidence="1">Hydantoinase/oxoprolinase N-terminal domain-containing protein</fullName>
    </recommendedName>
</protein>
<dbReference type="GO" id="GO:0005829">
    <property type="term" value="C:cytosol"/>
    <property type="evidence" value="ECO:0007669"/>
    <property type="project" value="TreeGrafter"/>
</dbReference>
<dbReference type="InterPro" id="IPR008040">
    <property type="entry name" value="Hydant_A_N"/>
</dbReference>
<dbReference type="InterPro" id="IPR045079">
    <property type="entry name" value="Oxoprolinase-like"/>
</dbReference>
<accession>A0A382HNP9</accession>
<sequence>MRRQQKLTARIGVDIGGTFTDVVMENGHMRHSAKVLTTPRAPEEGVTAGIRGVLADSGVTPNKVSLIIHGTTLATNALIERKGVTTALVTTEGFRDSVEMGSESRFEQYDINMEKPLPLVPRRRRFVVSERLNATGEVILALDEPAVVALVEPLQTLQVESVA</sequence>